<keyword evidence="1" id="KW-0472">Membrane</keyword>
<dbReference type="EMBL" id="BGZK01000405">
    <property type="protein sequence ID" value="GBP41720.1"/>
    <property type="molecule type" value="Genomic_DNA"/>
</dbReference>
<proteinExistence type="predicted"/>
<comment type="caution">
    <text evidence="2">The sequence shown here is derived from an EMBL/GenBank/DDBJ whole genome shotgun (WGS) entry which is preliminary data.</text>
</comment>
<dbReference type="AlphaFoldDB" id="A0A4C1VT86"/>
<accession>A0A4C1VT86</accession>
<keyword evidence="3" id="KW-1185">Reference proteome</keyword>
<reference evidence="2 3" key="1">
    <citation type="journal article" date="2019" name="Commun. Biol.">
        <title>The bagworm genome reveals a unique fibroin gene that provides high tensile strength.</title>
        <authorList>
            <person name="Kono N."/>
            <person name="Nakamura H."/>
            <person name="Ohtoshi R."/>
            <person name="Tomita M."/>
            <person name="Numata K."/>
            <person name="Arakawa K."/>
        </authorList>
    </citation>
    <scope>NUCLEOTIDE SEQUENCE [LARGE SCALE GENOMIC DNA]</scope>
</reference>
<name>A0A4C1VT86_EUMVA</name>
<feature type="transmembrane region" description="Helical" evidence="1">
    <location>
        <begin position="44"/>
        <end position="64"/>
    </location>
</feature>
<protein>
    <submittedName>
        <fullName evidence="2">Uncharacterized protein</fullName>
    </submittedName>
</protein>
<sequence>MISFEWRFAAAGGRRGYYASADWCHVIYRFHQRSRFRYMTTVQLFHIFICTILGSLIELDVLIIQRMEYDKYESHVLSRHYWKKKCQSAAAAKKTYEIEGEDSVNERKSQR</sequence>
<keyword evidence="1" id="KW-0812">Transmembrane</keyword>
<gene>
    <name evidence="2" type="ORF">EVAR_33711_1</name>
</gene>
<dbReference type="Proteomes" id="UP000299102">
    <property type="component" value="Unassembled WGS sequence"/>
</dbReference>
<keyword evidence="1" id="KW-1133">Transmembrane helix</keyword>
<evidence type="ECO:0000313" key="2">
    <source>
        <dbReference type="EMBL" id="GBP41720.1"/>
    </source>
</evidence>
<evidence type="ECO:0000313" key="3">
    <source>
        <dbReference type="Proteomes" id="UP000299102"/>
    </source>
</evidence>
<evidence type="ECO:0000256" key="1">
    <source>
        <dbReference type="SAM" id="Phobius"/>
    </source>
</evidence>
<organism evidence="2 3">
    <name type="scientific">Eumeta variegata</name>
    <name type="common">Bagworm moth</name>
    <name type="synonym">Eumeta japonica</name>
    <dbReference type="NCBI Taxonomy" id="151549"/>
    <lineage>
        <taxon>Eukaryota</taxon>
        <taxon>Metazoa</taxon>
        <taxon>Ecdysozoa</taxon>
        <taxon>Arthropoda</taxon>
        <taxon>Hexapoda</taxon>
        <taxon>Insecta</taxon>
        <taxon>Pterygota</taxon>
        <taxon>Neoptera</taxon>
        <taxon>Endopterygota</taxon>
        <taxon>Lepidoptera</taxon>
        <taxon>Glossata</taxon>
        <taxon>Ditrysia</taxon>
        <taxon>Tineoidea</taxon>
        <taxon>Psychidae</taxon>
        <taxon>Oiketicinae</taxon>
        <taxon>Eumeta</taxon>
    </lineage>
</organism>